<sequence length="571" mass="61190">MVQPEGSVARIKAALDDVLSWPEMVRSPQLAHFLRYIVEAKLEGREAAIKAYSIAVDVFGRPADFDPQADPIVRVQARRLRALLEQYYQDGRMPHGVRIELPVGRYVPRFELTDADEVTPEAIPTAQAPAVAPVATLPSRRFGSGLLIGAFFASALASLAYLFWGQPLPPGLDMPPPRKPVVTVVDFQNLAGEEGKSVVGDVALALVSDLDRFDDIDVAYGSADPKGADPAGPESYVLSGVMRVVDGAVEYGAILTRARDQSVQWSYAVSRPLSEATRPRAVDEVSRGIALVLGSPRGPLHRSARQWLSTHPNFSAVATPYLCRIAFEAYRDTADPDDAQSARRCFASLPAEEQMTPASLATNATLAMDTAVPAKVAEEAVAASRLSDAAVTAAPINSFVWEQTGRVDEMAGDLAKARIAYASAVQLNPASANAIAALGRLLSLGPDWQQGADLADTAIRKTPNPPSWYFAAPALNALRDGDYLQARRYGETLAQSDRTLGAVVVVAAALQSGDTAIVSRYLPQVLDHQPFRANGILPELRRRLSDTNLLTALATGLERAGVPPKALTGPY</sequence>
<name>A0AA41UE61_9HYPH</name>
<keyword evidence="1" id="KW-1133">Transmembrane helix</keyword>
<protein>
    <recommendedName>
        <fullName evidence="4">Adenylate cyclase</fullName>
    </recommendedName>
</protein>
<dbReference type="Gene3D" id="1.25.40.10">
    <property type="entry name" value="Tetratricopeptide repeat domain"/>
    <property type="match status" value="1"/>
</dbReference>
<dbReference type="EMBL" id="JALAZD010000001">
    <property type="protein sequence ID" value="MCI0128084.1"/>
    <property type="molecule type" value="Genomic_DNA"/>
</dbReference>
<keyword evidence="1" id="KW-0812">Transmembrane</keyword>
<keyword evidence="1" id="KW-0472">Membrane</keyword>
<evidence type="ECO:0000313" key="3">
    <source>
        <dbReference type="Proteomes" id="UP001156140"/>
    </source>
</evidence>
<dbReference type="RefSeq" id="WP_281736327.1">
    <property type="nucleotide sequence ID" value="NZ_JAKETQ010000001.1"/>
</dbReference>
<accession>A0AA41UE61</accession>
<organism evidence="2 3">
    <name type="scientific">Paradevosia shaoguanensis</name>
    <dbReference type="NCBI Taxonomy" id="1335043"/>
    <lineage>
        <taxon>Bacteria</taxon>
        <taxon>Pseudomonadati</taxon>
        <taxon>Pseudomonadota</taxon>
        <taxon>Alphaproteobacteria</taxon>
        <taxon>Hyphomicrobiales</taxon>
        <taxon>Devosiaceae</taxon>
        <taxon>Paradevosia</taxon>
    </lineage>
</organism>
<feature type="transmembrane region" description="Helical" evidence="1">
    <location>
        <begin position="146"/>
        <end position="164"/>
    </location>
</feature>
<dbReference type="Proteomes" id="UP001156140">
    <property type="component" value="Unassembled WGS sequence"/>
</dbReference>
<dbReference type="SUPFAM" id="SSF48452">
    <property type="entry name" value="TPR-like"/>
    <property type="match status" value="1"/>
</dbReference>
<reference evidence="2" key="1">
    <citation type="submission" date="2022-03" db="EMBL/GenBank/DDBJ databases">
        <title>The complete genome sequence of a Methyloterrigena soli.</title>
        <authorList>
            <person name="Zi Z."/>
        </authorList>
    </citation>
    <scope>NUCLEOTIDE SEQUENCE</scope>
    <source>
        <strain evidence="2">M48</strain>
    </source>
</reference>
<dbReference type="InterPro" id="IPR011990">
    <property type="entry name" value="TPR-like_helical_dom_sf"/>
</dbReference>
<dbReference type="AlphaFoldDB" id="A0AA41UE61"/>
<comment type="caution">
    <text evidence="2">The sequence shown here is derived from an EMBL/GenBank/DDBJ whole genome shotgun (WGS) entry which is preliminary data.</text>
</comment>
<evidence type="ECO:0008006" key="4">
    <source>
        <dbReference type="Google" id="ProtNLM"/>
    </source>
</evidence>
<evidence type="ECO:0000256" key="1">
    <source>
        <dbReference type="SAM" id="Phobius"/>
    </source>
</evidence>
<proteinExistence type="predicted"/>
<keyword evidence="3" id="KW-1185">Reference proteome</keyword>
<gene>
    <name evidence="2" type="ORF">ML536_14740</name>
</gene>
<evidence type="ECO:0000313" key="2">
    <source>
        <dbReference type="EMBL" id="MCI0128084.1"/>
    </source>
</evidence>